<dbReference type="PANTHER" id="PTHR38457">
    <property type="entry name" value="REGULATOR ABRB-RELATED"/>
    <property type="match status" value="1"/>
</dbReference>
<feature type="transmembrane region" description="Helical" evidence="1">
    <location>
        <begin position="225"/>
        <end position="245"/>
    </location>
</feature>
<feature type="transmembrane region" description="Helical" evidence="1">
    <location>
        <begin position="334"/>
        <end position="354"/>
    </location>
</feature>
<feature type="transmembrane region" description="Helical" evidence="1">
    <location>
        <begin position="71"/>
        <end position="92"/>
    </location>
</feature>
<dbReference type="EMBL" id="UGVN01000001">
    <property type="protein sequence ID" value="SUE37309.1"/>
    <property type="molecule type" value="Genomic_DNA"/>
</dbReference>
<dbReference type="Proteomes" id="UP000254919">
    <property type="component" value="Unassembled WGS sequence"/>
</dbReference>
<keyword evidence="2" id="KW-0560">Oxidoreductase</keyword>
<accession>A0A379MWV8</accession>
<feature type="transmembrane region" description="Helical" evidence="1">
    <location>
        <begin position="47"/>
        <end position="65"/>
    </location>
</feature>
<evidence type="ECO:0000313" key="2">
    <source>
        <dbReference type="EMBL" id="SUE37309.1"/>
    </source>
</evidence>
<dbReference type="PIRSF" id="PIRSF038991">
    <property type="entry name" value="Protein_AbrB"/>
    <property type="match status" value="1"/>
</dbReference>
<keyword evidence="1" id="KW-0472">Membrane</keyword>
<dbReference type="NCBIfam" id="TIGR03082">
    <property type="entry name" value="Gneg_AbrB_dup"/>
    <property type="match status" value="2"/>
</dbReference>
<sequence length="369" mass="38225">MTRQQVPPPAAKGLLSRLPVPASWVILLLLSVLLSAALMTTGLPASLLLGPMVAAILVAVGGASLRMPKFAFTGVQGVVGALVAVSITAGIIQTFLSDWPLFLGVVLSTLAASSVLGFLMSRWGVLPGTTAVWGSTPGAASAMVLMAQAFGADARLVAFMQYLRVAFVAIAASLIARIWVDTSGAPVQAVAWFPPLDPFSFLGTLLLAFGGGFLGQWSRIPAGPLLVPMLAGAALHATGLLDIQLPEWLLAISYTVLGWRIGLSFTRSVLMHALRAMPRIAVSILLLMGFCGGLAAMLTHLVGIDPLTAYLATSPGGIDSVAVIAASSQVDLSFVMALQAVRLVIVILLGPVIARLVARHGGMRDVPVV</sequence>
<dbReference type="InterPro" id="IPR007820">
    <property type="entry name" value="AbrB_fam"/>
</dbReference>
<evidence type="ECO:0000313" key="3">
    <source>
        <dbReference type="Proteomes" id="UP000254919"/>
    </source>
</evidence>
<feature type="transmembrane region" description="Helical" evidence="1">
    <location>
        <begin position="251"/>
        <end position="270"/>
    </location>
</feature>
<name>A0A379MWV8_9PROT</name>
<feature type="transmembrane region" description="Helical" evidence="1">
    <location>
        <begin position="20"/>
        <end position="40"/>
    </location>
</feature>
<organism evidence="2 3">
    <name type="scientific">Roseomonas mucosa</name>
    <dbReference type="NCBI Taxonomy" id="207340"/>
    <lineage>
        <taxon>Bacteria</taxon>
        <taxon>Pseudomonadati</taxon>
        <taxon>Pseudomonadota</taxon>
        <taxon>Alphaproteobacteria</taxon>
        <taxon>Acetobacterales</taxon>
        <taxon>Roseomonadaceae</taxon>
        <taxon>Roseomonas</taxon>
    </lineage>
</organism>
<protein>
    <submittedName>
        <fullName evidence="2">Ammonia monooxygenase</fullName>
    </submittedName>
</protein>
<feature type="transmembrane region" description="Helical" evidence="1">
    <location>
        <begin position="199"/>
        <end position="218"/>
    </location>
</feature>
<feature type="transmembrane region" description="Helical" evidence="1">
    <location>
        <begin position="99"/>
        <end position="119"/>
    </location>
</feature>
<dbReference type="GO" id="GO:0010468">
    <property type="term" value="P:regulation of gene expression"/>
    <property type="evidence" value="ECO:0007669"/>
    <property type="project" value="InterPro"/>
</dbReference>
<keyword evidence="1" id="KW-1133">Transmembrane helix</keyword>
<dbReference type="GO" id="GO:0004497">
    <property type="term" value="F:monooxygenase activity"/>
    <property type="evidence" value="ECO:0007669"/>
    <property type="project" value="UniProtKB-KW"/>
</dbReference>
<dbReference type="InterPro" id="IPR017516">
    <property type="entry name" value="AbrB_dup"/>
</dbReference>
<dbReference type="GO" id="GO:0016020">
    <property type="term" value="C:membrane"/>
    <property type="evidence" value="ECO:0007669"/>
    <property type="project" value="InterPro"/>
</dbReference>
<feature type="transmembrane region" description="Helical" evidence="1">
    <location>
        <begin position="282"/>
        <end position="304"/>
    </location>
</feature>
<gene>
    <name evidence="2" type="ORF">NCTC13291_00097</name>
</gene>
<dbReference type="PANTHER" id="PTHR38457:SF1">
    <property type="entry name" value="REGULATOR ABRB-RELATED"/>
    <property type="match status" value="1"/>
</dbReference>
<keyword evidence="2" id="KW-0503">Monooxygenase</keyword>
<dbReference type="Pfam" id="PF05145">
    <property type="entry name" value="AbrB"/>
    <property type="match status" value="1"/>
</dbReference>
<dbReference type="AlphaFoldDB" id="A0A379MWV8"/>
<dbReference type="RefSeq" id="WP_019460490.1">
    <property type="nucleotide sequence ID" value="NZ_AP031462.1"/>
</dbReference>
<proteinExistence type="predicted"/>
<evidence type="ECO:0000256" key="1">
    <source>
        <dbReference type="SAM" id="Phobius"/>
    </source>
</evidence>
<dbReference type="GeneID" id="99635122"/>
<feature type="transmembrane region" description="Helical" evidence="1">
    <location>
        <begin position="131"/>
        <end position="150"/>
    </location>
</feature>
<keyword evidence="1" id="KW-0812">Transmembrane</keyword>
<feature type="transmembrane region" description="Helical" evidence="1">
    <location>
        <begin position="162"/>
        <end position="179"/>
    </location>
</feature>
<reference evidence="2 3" key="1">
    <citation type="submission" date="2018-06" db="EMBL/GenBank/DDBJ databases">
        <authorList>
            <consortium name="Pathogen Informatics"/>
            <person name="Doyle S."/>
        </authorList>
    </citation>
    <scope>NUCLEOTIDE SEQUENCE [LARGE SCALE GENOMIC DNA]</scope>
    <source>
        <strain evidence="2 3">NCTC13291</strain>
    </source>
</reference>